<dbReference type="InParanoid" id="A0A6P8YPY0"/>
<dbReference type="KEGG" id="tpal:117645743"/>
<evidence type="ECO:0000256" key="1">
    <source>
        <dbReference type="SAM" id="MobiDB-lite"/>
    </source>
</evidence>
<reference evidence="4" key="1">
    <citation type="submission" date="2025-08" db="UniProtKB">
        <authorList>
            <consortium name="RefSeq"/>
        </authorList>
    </citation>
    <scope>IDENTIFICATION</scope>
    <source>
        <tissue evidence="4">Total insect</tissue>
    </source>
</reference>
<feature type="chain" id="PRO_5028140608" evidence="2">
    <location>
        <begin position="19"/>
        <end position="113"/>
    </location>
</feature>
<gene>
    <name evidence="4" type="primary">LOC117645743</name>
</gene>
<keyword evidence="3" id="KW-1185">Reference proteome</keyword>
<dbReference type="RefSeq" id="XP_034242013.1">
    <property type="nucleotide sequence ID" value="XM_034386122.1"/>
</dbReference>
<proteinExistence type="predicted"/>
<dbReference type="AlphaFoldDB" id="A0A6P8YPY0"/>
<feature type="compositionally biased region" description="Low complexity" evidence="1">
    <location>
        <begin position="74"/>
        <end position="84"/>
    </location>
</feature>
<evidence type="ECO:0000313" key="4">
    <source>
        <dbReference type="RefSeq" id="XP_034242013.1"/>
    </source>
</evidence>
<feature type="region of interest" description="Disordered" evidence="1">
    <location>
        <begin position="67"/>
        <end position="113"/>
    </location>
</feature>
<feature type="compositionally biased region" description="Low complexity" evidence="1">
    <location>
        <begin position="101"/>
        <end position="113"/>
    </location>
</feature>
<organism evidence="4">
    <name type="scientific">Thrips palmi</name>
    <name type="common">Melon thrips</name>
    <dbReference type="NCBI Taxonomy" id="161013"/>
    <lineage>
        <taxon>Eukaryota</taxon>
        <taxon>Metazoa</taxon>
        <taxon>Ecdysozoa</taxon>
        <taxon>Arthropoda</taxon>
        <taxon>Hexapoda</taxon>
        <taxon>Insecta</taxon>
        <taxon>Pterygota</taxon>
        <taxon>Neoptera</taxon>
        <taxon>Paraneoptera</taxon>
        <taxon>Thysanoptera</taxon>
        <taxon>Terebrantia</taxon>
        <taxon>Thripoidea</taxon>
        <taxon>Thripidae</taxon>
        <taxon>Thrips</taxon>
    </lineage>
</organism>
<dbReference type="Proteomes" id="UP000515158">
    <property type="component" value="Unplaced"/>
</dbReference>
<evidence type="ECO:0000313" key="3">
    <source>
        <dbReference type="Proteomes" id="UP000515158"/>
    </source>
</evidence>
<sequence>MRLLGLALVVCVVALAHAAPNKGAHSTKAAATASPCKVDGDCKKTVCGKTLAVSCDKPTKKCVCKAKAQKTKKPTTTTVTTPAAERAEAEPSPEDAENKGPDAAPPAAEELEA</sequence>
<feature type="signal peptide" evidence="2">
    <location>
        <begin position="1"/>
        <end position="18"/>
    </location>
</feature>
<accession>A0A6P8YPY0</accession>
<evidence type="ECO:0000256" key="2">
    <source>
        <dbReference type="SAM" id="SignalP"/>
    </source>
</evidence>
<keyword evidence="2" id="KW-0732">Signal</keyword>
<name>A0A6P8YPY0_THRPL</name>
<dbReference type="GeneID" id="117645743"/>
<protein>
    <submittedName>
        <fullName evidence="4">Uncharacterized protein LOC117645743</fullName>
    </submittedName>
</protein>